<feature type="transmembrane region" description="Helical" evidence="1">
    <location>
        <begin position="129"/>
        <end position="147"/>
    </location>
</feature>
<keyword evidence="3" id="KW-1185">Reference proteome</keyword>
<evidence type="ECO:0000256" key="1">
    <source>
        <dbReference type="SAM" id="Phobius"/>
    </source>
</evidence>
<protein>
    <submittedName>
        <fullName evidence="2">Uncharacterized protein</fullName>
    </submittedName>
</protein>
<name>A0ABR2UQ69_9PEZI</name>
<keyword evidence="1" id="KW-1133">Transmembrane helix</keyword>
<reference evidence="2 3" key="1">
    <citation type="journal article" date="2024" name="J. Plant Pathol.">
        <title>Sequence and assembly of the genome of Seiridium unicorne, isolate CBS 538.82, causal agent of cypress canker disease.</title>
        <authorList>
            <person name="Scali E."/>
            <person name="Rocca G.D."/>
            <person name="Danti R."/>
            <person name="Garbelotto M."/>
            <person name="Barberini S."/>
            <person name="Baroncelli R."/>
            <person name="Emiliani G."/>
        </authorList>
    </citation>
    <scope>NUCLEOTIDE SEQUENCE [LARGE SCALE GENOMIC DNA]</scope>
    <source>
        <strain evidence="2 3">BM-138-508</strain>
    </source>
</reference>
<keyword evidence="1" id="KW-0812">Transmembrane</keyword>
<organism evidence="2 3">
    <name type="scientific">Seiridium unicorne</name>
    <dbReference type="NCBI Taxonomy" id="138068"/>
    <lineage>
        <taxon>Eukaryota</taxon>
        <taxon>Fungi</taxon>
        <taxon>Dikarya</taxon>
        <taxon>Ascomycota</taxon>
        <taxon>Pezizomycotina</taxon>
        <taxon>Sordariomycetes</taxon>
        <taxon>Xylariomycetidae</taxon>
        <taxon>Amphisphaeriales</taxon>
        <taxon>Sporocadaceae</taxon>
        <taxon>Seiridium</taxon>
    </lineage>
</organism>
<dbReference type="EMBL" id="JARVKF010000404">
    <property type="protein sequence ID" value="KAK9416813.1"/>
    <property type="molecule type" value="Genomic_DNA"/>
</dbReference>
<evidence type="ECO:0000313" key="2">
    <source>
        <dbReference type="EMBL" id="KAK9416813.1"/>
    </source>
</evidence>
<evidence type="ECO:0000313" key="3">
    <source>
        <dbReference type="Proteomes" id="UP001408356"/>
    </source>
</evidence>
<gene>
    <name evidence="2" type="ORF">SUNI508_09511</name>
</gene>
<accession>A0ABR2UQ69</accession>
<comment type="caution">
    <text evidence="2">The sequence shown here is derived from an EMBL/GenBank/DDBJ whole genome shotgun (WGS) entry which is preliminary data.</text>
</comment>
<keyword evidence="1" id="KW-0472">Membrane</keyword>
<sequence>MLGDECVAALKSSIAQTSIAQGKCWVSAALPTECEGRLIDDWGSFGPVAFSPQGNTRSFAGIVEDGLEASHQKGNFTAYDRTLQTAYVVAVWFMPESANETANQMSLVCVRPDSIAPGSRVPGHAPSTVATPWVLFVVLLAASVLVVS</sequence>
<dbReference type="Proteomes" id="UP001408356">
    <property type="component" value="Unassembled WGS sequence"/>
</dbReference>
<proteinExistence type="predicted"/>